<dbReference type="PANTHER" id="PTHR33694:SF1">
    <property type="entry name" value="UDP-3-O-ACYL-N-ACETYLGLUCOSAMINE DEACETYLASE 1, MITOCHONDRIAL-RELATED"/>
    <property type="match status" value="1"/>
</dbReference>
<dbReference type="Pfam" id="PF03331">
    <property type="entry name" value="LpxC"/>
    <property type="match status" value="1"/>
</dbReference>
<evidence type="ECO:0000256" key="3">
    <source>
        <dbReference type="ARBA" id="ARBA00012745"/>
    </source>
</evidence>
<dbReference type="SUPFAM" id="SSF54211">
    <property type="entry name" value="Ribosomal protein S5 domain 2-like"/>
    <property type="match status" value="2"/>
</dbReference>
<keyword evidence="7 11" id="KW-0378">Hydrolase</keyword>
<evidence type="ECO:0000256" key="7">
    <source>
        <dbReference type="ARBA" id="ARBA00022801"/>
    </source>
</evidence>
<dbReference type="InterPro" id="IPR011334">
    <property type="entry name" value="UDP-acyl_GlcNac_deAcase_C"/>
</dbReference>
<dbReference type="InterPro" id="IPR020568">
    <property type="entry name" value="Ribosomal_Su5_D2-typ_SF"/>
</dbReference>
<proteinExistence type="inferred from homology"/>
<evidence type="ECO:0000256" key="4">
    <source>
        <dbReference type="ARBA" id="ARBA00022516"/>
    </source>
</evidence>
<dbReference type="NCBIfam" id="TIGR00325">
    <property type="entry name" value="lpxC"/>
    <property type="match status" value="1"/>
</dbReference>
<keyword evidence="8" id="KW-0862">Zinc</keyword>
<evidence type="ECO:0000256" key="2">
    <source>
        <dbReference type="ARBA" id="ARBA00005002"/>
    </source>
</evidence>
<evidence type="ECO:0000256" key="6">
    <source>
        <dbReference type="ARBA" id="ARBA00022723"/>
    </source>
</evidence>
<dbReference type="EC" id="3.5.1.108" evidence="3"/>
<evidence type="ECO:0000256" key="9">
    <source>
        <dbReference type="ARBA" id="ARBA00023098"/>
    </source>
</evidence>
<dbReference type="InterPro" id="IPR004463">
    <property type="entry name" value="UDP-acyl_GlcNac_deAcase"/>
</dbReference>
<dbReference type="UniPathway" id="UPA00359">
    <property type="reaction ID" value="UER00478"/>
</dbReference>
<evidence type="ECO:0000256" key="1">
    <source>
        <dbReference type="ARBA" id="ARBA00001947"/>
    </source>
</evidence>
<dbReference type="GO" id="GO:0046872">
    <property type="term" value="F:metal ion binding"/>
    <property type="evidence" value="ECO:0007669"/>
    <property type="project" value="UniProtKB-KW"/>
</dbReference>
<keyword evidence="5" id="KW-0441">Lipid A biosynthesis</keyword>
<dbReference type="GO" id="GO:0016020">
    <property type="term" value="C:membrane"/>
    <property type="evidence" value="ECO:0007669"/>
    <property type="project" value="GOC"/>
</dbReference>
<evidence type="ECO:0000313" key="11">
    <source>
        <dbReference type="EMBL" id="VAW37594.1"/>
    </source>
</evidence>
<organism evidence="11">
    <name type="scientific">hydrothermal vent metagenome</name>
    <dbReference type="NCBI Taxonomy" id="652676"/>
    <lineage>
        <taxon>unclassified sequences</taxon>
        <taxon>metagenomes</taxon>
        <taxon>ecological metagenomes</taxon>
    </lineage>
</organism>
<keyword evidence="4" id="KW-0444">Lipid biosynthesis</keyword>
<dbReference type="GO" id="GO:0009245">
    <property type="term" value="P:lipid A biosynthetic process"/>
    <property type="evidence" value="ECO:0007669"/>
    <property type="project" value="UniProtKB-KW"/>
</dbReference>
<dbReference type="InterPro" id="IPR015870">
    <property type="entry name" value="UDP-acyl_N-AcGlcN_deAcase_N"/>
</dbReference>
<dbReference type="Gene3D" id="3.30.230.20">
    <property type="entry name" value="lpxc deacetylase, domain 1"/>
    <property type="match status" value="1"/>
</dbReference>
<dbReference type="PANTHER" id="PTHR33694">
    <property type="entry name" value="UDP-3-O-ACYL-N-ACETYLGLUCOSAMINE DEACETYLASE 1, MITOCHONDRIAL-RELATED"/>
    <property type="match status" value="1"/>
</dbReference>
<evidence type="ECO:0000256" key="5">
    <source>
        <dbReference type="ARBA" id="ARBA00022556"/>
    </source>
</evidence>
<keyword evidence="9" id="KW-0443">Lipid metabolism</keyword>
<evidence type="ECO:0000256" key="8">
    <source>
        <dbReference type="ARBA" id="ARBA00022833"/>
    </source>
</evidence>
<reference evidence="11" key="1">
    <citation type="submission" date="2018-06" db="EMBL/GenBank/DDBJ databases">
        <authorList>
            <person name="Zhirakovskaya E."/>
        </authorList>
    </citation>
    <scope>NUCLEOTIDE SEQUENCE</scope>
</reference>
<dbReference type="AlphaFoldDB" id="A0A3B0W1Z0"/>
<protein>
    <recommendedName>
        <fullName evidence="3">UDP-3-O-acyl-N-acetylglucosamine deacetylase</fullName>
        <ecNumber evidence="3">3.5.1.108</ecNumber>
    </recommendedName>
</protein>
<sequence length="325" mass="35760">MESSQHTLKESISLSGIGLHSGYKVKLNIKPARANNGIRFKLIGRKQSMPALVDRVIDTSLATTIADKDMVFSTTEHILGALSGLGIDNATIELDAPEVPIMDGSAEEFVRRLQSANRKTQQSKRLFLKIIKEITYEEGDKKIRILPHNGLRLSCRIDFAHGLIQNQSYSIDISPKSFSTEIASARTFGFLDQVKQLQANGYALGGSLNNAVVVDENGVMNKEGLRFKDEFVRHKVLDLLGDLSLLGYPLLGHVIAERSGHSQHFGLMKELAAHPECWQIVELNKTNENGGMLERIVSSTKNAGIRLRPFWSRPVSSAATCPAAA</sequence>
<comment type="pathway">
    <text evidence="2">Glycolipid biosynthesis; lipid IV(A) biosynthesis; lipid IV(A) from (3R)-3-hydroxytetradecanoyl-[acyl-carrier-protein] and UDP-N-acetyl-alpha-D-glucosamine: step 2/6.</text>
</comment>
<gene>
    <name evidence="11" type="ORF">MNBD_DELTA03-1448</name>
</gene>
<dbReference type="EMBL" id="UOEX01000217">
    <property type="protein sequence ID" value="VAW37594.1"/>
    <property type="molecule type" value="Genomic_DNA"/>
</dbReference>
<keyword evidence="6" id="KW-0479">Metal-binding</keyword>
<dbReference type="Gene3D" id="3.30.1700.10">
    <property type="entry name" value="lpxc deacetylase, domain 2"/>
    <property type="match status" value="1"/>
</dbReference>
<accession>A0A3B0W1Z0</accession>
<comment type="cofactor">
    <cofactor evidence="1">
        <name>Zn(2+)</name>
        <dbReference type="ChEBI" id="CHEBI:29105"/>
    </cofactor>
</comment>
<name>A0A3B0W1Z0_9ZZZZ</name>
<evidence type="ECO:0000256" key="10">
    <source>
        <dbReference type="ARBA" id="ARBA00024535"/>
    </source>
</evidence>
<dbReference type="GO" id="GO:0103117">
    <property type="term" value="F:UDP-3-O-acyl-N-acetylglucosamine deacetylase activity"/>
    <property type="evidence" value="ECO:0007669"/>
    <property type="project" value="UniProtKB-EC"/>
</dbReference>
<comment type="catalytic activity">
    <reaction evidence="10">
        <text>a UDP-3-O-[(3R)-3-hydroxyacyl]-N-acetyl-alpha-D-glucosamine + H2O = a UDP-3-O-[(3R)-3-hydroxyacyl]-alpha-D-glucosamine + acetate</text>
        <dbReference type="Rhea" id="RHEA:67816"/>
        <dbReference type="ChEBI" id="CHEBI:15377"/>
        <dbReference type="ChEBI" id="CHEBI:30089"/>
        <dbReference type="ChEBI" id="CHEBI:137740"/>
        <dbReference type="ChEBI" id="CHEBI:173225"/>
        <dbReference type="EC" id="3.5.1.108"/>
    </reaction>
</comment>
<dbReference type="HAMAP" id="MF_00388">
    <property type="entry name" value="LpxC"/>
    <property type="match status" value="1"/>
</dbReference>